<comment type="caution">
    <text evidence="2">The sequence shown here is derived from an EMBL/GenBank/DDBJ whole genome shotgun (WGS) entry which is preliminary data.</text>
</comment>
<sequence length="182" mass="20590">MKRSYFIFYGSAVAYCISMLAALQIGSFSITSSAAKGSPVSNCCPDMIDSYEYMTGDYAEYSVENSTVSFDFESYNISFVDKIFAQIRTSRERNTGESGFKNIPHFTTGNFNHIHSLIGYASLDKIRSFITLHKLYTRHQSFDPIGADLTIEDYKRSNRYPMEDSKSLGGFNLIIEFPDKIS</sequence>
<keyword evidence="3" id="KW-1185">Reference proteome</keyword>
<accession>A0A7Y0AJ50</accession>
<feature type="signal peptide" evidence="1">
    <location>
        <begin position="1"/>
        <end position="34"/>
    </location>
</feature>
<evidence type="ECO:0000313" key="2">
    <source>
        <dbReference type="EMBL" id="NML68289.1"/>
    </source>
</evidence>
<feature type="chain" id="PRO_5030697891" evidence="1">
    <location>
        <begin position="35"/>
        <end position="182"/>
    </location>
</feature>
<dbReference type="RefSeq" id="WP_169232897.1">
    <property type="nucleotide sequence ID" value="NZ_JABBGI010000001.1"/>
</dbReference>
<evidence type="ECO:0000256" key="1">
    <source>
        <dbReference type="SAM" id="SignalP"/>
    </source>
</evidence>
<dbReference type="EMBL" id="JABBGI010000001">
    <property type="protein sequence ID" value="NML68289.1"/>
    <property type="molecule type" value="Genomic_DNA"/>
</dbReference>
<protein>
    <submittedName>
        <fullName evidence="2">Uncharacterized protein</fullName>
    </submittedName>
</protein>
<reference evidence="2 3" key="1">
    <citation type="submission" date="2020-04" db="EMBL/GenBank/DDBJ databases">
        <title>Chryseobacterium sp. RP-3-3 sp. nov., isolated from Jeju soil.</title>
        <authorList>
            <person name="Dahal R.H."/>
        </authorList>
    </citation>
    <scope>NUCLEOTIDE SEQUENCE [LARGE SCALE GENOMIC DNA]</scope>
    <source>
        <strain evidence="2 3">RP-3-3</strain>
    </source>
</reference>
<organism evidence="2 3">
    <name type="scientific">Chryseobacterium antibioticum</name>
    <dbReference type="NCBI Taxonomy" id="2728847"/>
    <lineage>
        <taxon>Bacteria</taxon>
        <taxon>Pseudomonadati</taxon>
        <taxon>Bacteroidota</taxon>
        <taxon>Flavobacteriia</taxon>
        <taxon>Flavobacteriales</taxon>
        <taxon>Weeksellaceae</taxon>
        <taxon>Chryseobacterium group</taxon>
        <taxon>Chryseobacterium</taxon>
    </lineage>
</organism>
<name>A0A7Y0AJ50_9FLAO</name>
<dbReference type="AlphaFoldDB" id="A0A7Y0AJ50"/>
<proteinExistence type="predicted"/>
<keyword evidence="1" id="KW-0732">Signal</keyword>
<evidence type="ECO:0000313" key="3">
    <source>
        <dbReference type="Proteomes" id="UP000544054"/>
    </source>
</evidence>
<gene>
    <name evidence="2" type="ORF">HHL23_00480</name>
</gene>
<dbReference type="Proteomes" id="UP000544054">
    <property type="component" value="Unassembled WGS sequence"/>
</dbReference>